<dbReference type="InterPro" id="IPR036397">
    <property type="entry name" value="RNaseH_sf"/>
</dbReference>
<dbReference type="GO" id="GO:0008233">
    <property type="term" value="F:peptidase activity"/>
    <property type="evidence" value="ECO:0007669"/>
    <property type="project" value="UniProtKB-KW"/>
</dbReference>
<keyword evidence="15" id="KW-1185">Reference proteome</keyword>
<evidence type="ECO:0000256" key="10">
    <source>
        <dbReference type="SAM" id="MobiDB-lite"/>
    </source>
</evidence>
<evidence type="ECO:0000256" key="5">
    <source>
        <dbReference type="ARBA" id="ARBA00022722"/>
    </source>
</evidence>
<dbReference type="EMBL" id="KZ502176">
    <property type="protein sequence ID" value="PKU82628.1"/>
    <property type="molecule type" value="Genomic_DNA"/>
</dbReference>
<feature type="compositionally biased region" description="Polar residues" evidence="10">
    <location>
        <begin position="22"/>
        <end position="54"/>
    </location>
</feature>
<dbReference type="PANTHER" id="PTHR35046:SF26">
    <property type="entry name" value="RNA-DIRECTED DNA POLYMERASE"/>
    <property type="match status" value="1"/>
</dbReference>
<dbReference type="SMART" id="SM00343">
    <property type="entry name" value="ZnF_C2HC"/>
    <property type="match status" value="1"/>
</dbReference>
<dbReference type="InterPro" id="IPR001878">
    <property type="entry name" value="Znf_CCHC"/>
</dbReference>
<reference evidence="14 15" key="2">
    <citation type="journal article" date="2017" name="Nature">
        <title>The Apostasia genome and the evolution of orchids.</title>
        <authorList>
            <person name="Zhang G.Q."/>
            <person name="Liu K.W."/>
            <person name="Li Z."/>
            <person name="Lohaus R."/>
            <person name="Hsiao Y.Y."/>
            <person name="Niu S.C."/>
            <person name="Wang J.Y."/>
            <person name="Lin Y.C."/>
            <person name="Xu Q."/>
            <person name="Chen L.J."/>
            <person name="Yoshida K."/>
            <person name="Fujiwara S."/>
            <person name="Wang Z.W."/>
            <person name="Zhang Y.Q."/>
            <person name="Mitsuda N."/>
            <person name="Wang M."/>
            <person name="Liu G.H."/>
            <person name="Pecoraro L."/>
            <person name="Huang H.X."/>
            <person name="Xiao X.J."/>
            <person name="Lin M."/>
            <person name="Wu X.Y."/>
            <person name="Wu W.L."/>
            <person name="Chen Y.Y."/>
            <person name="Chang S.B."/>
            <person name="Sakamoto S."/>
            <person name="Ohme-Takagi M."/>
            <person name="Yagi M."/>
            <person name="Zeng S.J."/>
            <person name="Shen C.Y."/>
            <person name="Yeh C.M."/>
            <person name="Luo Y.B."/>
            <person name="Tsai W.C."/>
            <person name="Van de Peer Y."/>
            <person name="Liu Z.J."/>
        </authorList>
    </citation>
    <scope>NUCLEOTIDE SEQUENCE [LARGE SCALE GENOMIC DNA]</scope>
    <source>
        <tissue evidence="14">The whole plant</tissue>
    </source>
</reference>
<dbReference type="AlphaFoldDB" id="A0A2I0X3Y2"/>
<dbReference type="InterPro" id="IPR041588">
    <property type="entry name" value="Integrase_H2C2"/>
</dbReference>
<keyword evidence="8 14" id="KW-0695">RNA-directed DNA polymerase</keyword>
<evidence type="ECO:0000259" key="13">
    <source>
        <dbReference type="PROSITE" id="PS50994"/>
    </source>
</evidence>
<proteinExistence type="predicted"/>
<dbReference type="Gene3D" id="2.40.70.10">
    <property type="entry name" value="Acid Proteases"/>
    <property type="match status" value="1"/>
</dbReference>
<sequence length="993" mass="113613">MQLSRHQSSRTHRRTADYSADGSKSSLPYTGHSNKATGASSGMTPQAAISSTGLESKQYPKIKAPVRENPYAKAANIKCFRCFQQGHKSNECPTRPQLQLLEGEEEVDAENIEYTVEGELEDVVGDEGEPVLCVIQRLLLAPKQPVNSQRNALFKTKCTIQGKVCDLLIDSGCTENVISRAVVQALHLKTSKNPNPYKISWVKRGFDIAVTDMCKVNFSIGRHYAGEVLCDVVEMDVCHLIMGRPWQFDVGAIYDCRANTYSFDWKGKKLRLLPRTADPELLKSGPKTALFVVTEKALLNAWRESTCIMALIVQEQQDISATTPLPEEFSHLLQQYSDLCPSELPNELPPMRTIQHEIELTPGAMLPNMPHYKMSPNEHQALQQIVDELLSKQLIQPSMSPCAVPALLVPKKDGTWRMCMDSRAINRITVKFRFPMPRIEDMLDRLYGATIFSKLDLRSGYHQIRIRIGDEWKTAFKTRQGLYEWKVMPFGLCNAPATFMRLMNEVLKPFLNKCCVVYFDDILVYSASREDHLQHLKALLDTLRKNKLFLNLHKCEFATEHVNFLGFVISAAGVKVDPRKVEAIENWPTPRSLSDIRSFHGLANFYRKFIRGFSSIMAPITDVLKQPNFSWAEAQQQSFEEIKRALTSAPVLVLPDFSKPFTVDTDASTIGIGAVLSQDKKPVEFFSEKLCPSRQRWTVYEQELYAVVRALKQWEHYLLHQDFILCSDHKALQYINSQKNINRMHARWIIFLQRFTFVLQHKSGVQNTVADALSRRAVLITQLQTEFVGLECLKDLYPHDEFFKEHWFKCCNQEPAADYSIRHGFLFKGHLLCVPTSSWRQQFIKEIHAGGLSAHMGRENTVAQLQQRFFWPHLRRDVSKFVERCSICQAYKGGGQNTGLYQPLPVPDSIWEDLSLDFVLGLPRTKHGNDSIMVVVDRFSKMAHFIACKKTFDALNIAKLFFKEIVRLHGIPHSLTSDRDVKFISHFWRELWK</sequence>
<dbReference type="PANTHER" id="PTHR35046">
    <property type="entry name" value="ZINC KNUCKLE (CCHC-TYPE) FAMILY PROTEIN"/>
    <property type="match status" value="1"/>
</dbReference>
<dbReference type="SUPFAM" id="SSF53098">
    <property type="entry name" value="Ribonuclease H-like"/>
    <property type="match status" value="1"/>
</dbReference>
<dbReference type="InterPro" id="IPR021109">
    <property type="entry name" value="Peptidase_aspartic_dom_sf"/>
</dbReference>
<keyword evidence="4" id="KW-0548">Nucleotidyltransferase</keyword>
<dbReference type="GO" id="GO:0003964">
    <property type="term" value="F:RNA-directed DNA polymerase activity"/>
    <property type="evidence" value="ECO:0007669"/>
    <property type="project" value="UniProtKB-KW"/>
</dbReference>
<organism evidence="14 15">
    <name type="scientific">Dendrobium catenatum</name>
    <dbReference type="NCBI Taxonomy" id="906689"/>
    <lineage>
        <taxon>Eukaryota</taxon>
        <taxon>Viridiplantae</taxon>
        <taxon>Streptophyta</taxon>
        <taxon>Embryophyta</taxon>
        <taxon>Tracheophyta</taxon>
        <taxon>Spermatophyta</taxon>
        <taxon>Magnoliopsida</taxon>
        <taxon>Liliopsida</taxon>
        <taxon>Asparagales</taxon>
        <taxon>Orchidaceae</taxon>
        <taxon>Epidendroideae</taxon>
        <taxon>Malaxideae</taxon>
        <taxon>Dendrobiinae</taxon>
        <taxon>Dendrobium</taxon>
    </lineage>
</organism>
<dbReference type="Gene3D" id="1.10.340.70">
    <property type="match status" value="1"/>
</dbReference>
<evidence type="ECO:0000256" key="9">
    <source>
        <dbReference type="PROSITE-ProRule" id="PRU00047"/>
    </source>
</evidence>
<evidence type="ECO:0000256" key="3">
    <source>
        <dbReference type="ARBA" id="ARBA00022679"/>
    </source>
</evidence>
<dbReference type="GO" id="GO:0004519">
    <property type="term" value="F:endonuclease activity"/>
    <property type="evidence" value="ECO:0007669"/>
    <property type="project" value="UniProtKB-KW"/>
</dbReference>
<keyword evidence="9" id="KW-0863">Zinc-finger</keyword>
<dbReference type="FunFam" id="3.30.70.270:FF:000020">
    <property type="entry name" value="Transposon Tf2-6 polyprotein-like Protein"/>
    <property type="match status" value="1"/>
</dbReference>
<dbReference type="InterPro" id="IPR041373">
    <property type="entry name" value="RT_RNaseH"/>
</dbReference>
<dbReference type="SUPFAM" id="SSF57756">
    <property type="entry name" value="Retrovirus zinc finger-like domains"/>
    <property type="match status" value="1"/>
</dbReference>
<evidence type="ECO:0000256" key="2">
    <source>
        <dbReference type="ARBA" id="ARBA00022670"/>
    </source>
</evidence>
<dbReference type="GO" id="GO:0006508">
    <property type="term" value="P:proteolysis"/>
    <property type="evidence" value="ECO:0007669"/>
    <property type="project" value="UniProtKB-KW"/>
</dbReference>
<dbReference type="Gene3D" id="3.10.10.10">
    <property type="entry name" value="HIV Type 1 Reverse Transcriptase, subunit A, domain 1"/>
    <property type="match status" value="1"/>
</dbReference>
<dbReference type="GO" id="GO:0003676">
    <property type="term" value="F:nucleic acid binding"/>
    <property type="evidence" value="ECO:0007669"/>
    <property type="project" value="InterPro"/>
</dbReference>
<protein>
    <recommendedName>
        <fullName evidence="1">RNA-directed DNA polymerase</fullName>
        <ecNumber evidence="1">2.7.7.49</ecNumber>
    </recommendedName>
</protein>
<keyword evidence="7" id="KW-0378">Hydrolase</keyword>
<dbReference type="InterPro" id="IPR036875">
    <property type="entry name" value="Znf_CCHC_sf"/>
</dbReference>
<dbReference type="CDD" id="cd01647">
    <property type="entry name" value="RT_LTR"/>
    <property type="match status" value="1"/>
</dbReference>
<evidence type="ECO:0000256" key="4">
    <source>
        <dbReference type="ARBA" id="ARBA00022695"/>
    </source>
</evidence>
<evidence type="ECO:0000313" key="15">
    <source>
        <dbReference type="Proteomes" id="UP000233837"/>
    </source>
</evidence>
<name>A0A2I0X3Y2_9ASPA</name>
<feature type="region of interest" description="Disordered" evidence="10">
    <location>
        <begin position="1"/>
        <end position="54"/>
    </location>
</feature>
<feature type="domain" description="Integrase catalytic" evidence="13">
    <location>
        <begin position="901"/>
        <end position="993"/>
    </location>
</feature>
<accession>A0A2I0X3Y2</accession>
<dbReference type="GO" id="GO:0015074">
    <property type="term" value="P:DNA integration"/>
    <property type="evidence" value="ECO:0007669"/>
    <property type="project" value="InterPro"/>
</dbReference>
<evidence type="ECO:0000256" key="1">
    <source>
        <dbReference type="ARBA" id="ARBA00012493"/>
    </source>
</evidence>
<evidence type="ECO:0000256" key="7">
    <source>
        <dbReference type="ARBA" id="ARBA00022801"/>
    </source>
</evidence>
<dbReference type="InterPro" id="IPR043502">
    <property type="entry name" value="DNA/RNA_pol_sf"/>
</dbReference>
<dbReference type="Gene3D" id="3.30.420.10">
    <property type="entry name" value="Ribonuclease H-like superfamily/Ribonuclease H"/>
    <property type="match status" value="1"/>
</dbReference>
<dbReference type="FunFam" id="1.10.340.70:FF:000001">
    <property type="entry name" value="Retrovirus-related Pol polyprotein from transposon gypsy-like Protein"/>
    <property type="match status" value="1"/>
</dbReference>
<keyword evidence="3" id="KW-0808">Transferase</keyword>
<evidence type="ECO:0000259" key="12">
    <source>
        <dbReference type="PROSITE" id="PS50878"/>
    </source>
</evidence>
<dbReference type="SUPFAM" id="SSF50630">
    <property type="entry name" value="Acid proteases"/>
    <property type="match status" value="1"/>
</dbReference>
<evidence type="ECO:0000259" key="11">
    <source>
        <dbReference type="PROSITE" id="PS50158"/>
    </source>
</evidence>
<evidence type="ECO:0000256" key="8">
    <source>
        <dbReference type="ARBA" id="ARBA00022918"/>
    </source>
</evidence>
<keyword evidence="6" id="KW-0255">Endonuclease</keyword>
<dbReference type="Pfam" id="PF17921">
    <property type="entry name" value="Integrase_H2C2"/>
    <property type="match status" value="1"/>
</dbReference>
<dbReference type="PROSITE" id="PS50158">
    <property type="entry name" value="ZF_CCHC"/>
    <property type="match status" value="1"/>
</dbReference>
<dbReference type="InterPro" id="IPR043128">
    <property type="entry name" value="Rev_trsase/Diguanyl_cyclase"/>
</dbReference>
<dbReference type="PROSITE" id="PS50878">
    <property type="entry name" value="RT_POL"/>
    <property type="match status" value="1"/>
</dbReference>
<dbReference type="GO" id="GO:0008270">
    <property type="term" value="F:zinc ion binding"/>
    <property type="evidence" value="ECO:0007669"/>
    <property type="project" value="UniProtKB-KW"/>
</dbReference>
<keyword evidence="2" id="KW-0645">Protease</keyword>
<dbReference type="PROSITE" id="PS50994">
    <property type="entry name" value="INTEGRASE"/>
    <property type="match status" value="1"/>
</dbReference>
<dbReference type="EC" id="2.7.7.49" evidence="1"/>
<keyword evidence="5" id="KW-0540">Nuclease</keyword>
<dbReference type="CDD" id="cd09274">
    <property type="entry name" value="RNase_HI_RT_Ty3"/>
    <property type="match status" value="1"/>
</dbReference>
<evidence type="ECO:0000256" key="6">
    <source>
        <dbReference type="ARBA" id="ARBA00022759"/>
    </source>
</evidence>
<dbReference type="FunFam" id="3.10.10.10:FF:000007">
    <property type="entry name" value="Retrovirus-related Pol polyprotein from transposon 17.6-like Protein"/>
    <property type="match status" value="1"/>
</dbReference>
<feature type="domain" description="Reverse transcriptase" evidence="12">
    <location>
        <begin position="390"/>
        <end position="569"/>
    </location>
</feature>
<keyword evidence="9" id="KW-0862">Zinc</keyword>
<keyword evidence="9" id="KW-0479">Metal-binding</keyword>
<dbReference type="Gene3D" id="3.30.70.270">
    <property type="match status" value="2"/>
</dbReference>
<dbReference type="Proteomes" id="UP000233837">
    <property type="component" value="Unassembled WGS sequence"/>
</dbReference>
<gene>
    <name evidence="14" type="ORF">MA16_Dca026887</name>
</gene>
<dbReference type="Pfam" id="PF17917">
    <property type="entry name" value="RT_RNaseH"/>
    <property type="match status" value="1"/>
</dbReference>
<evidence type="ECO:0000313" key="14">
    <source>
        <dbReference type="EMBL" id="PKU82628.1"/>
    </source>
</evidence>
<dbReference type="InterPro" id="IPR000477">
    <property type="entry name" value="RT_dom"/>
</dbReference>
<dbReference type="Pfam" id="PF00078">
    <property type="entry name" value="RVT_1"/>
    <property type="match status" value="1"/>
</dbReference>
<dbReference type="CDD" id="cd00303">
    <property type="entry name" value="retropepsin_like"/>
    <property type="match status" value="1"/>
</dbReference>
<feature type="domain" description="CCHC-type" evidence="11">
    <location>
        <begin position="78"/>
        <end position="93"/>
    </location>
</feature>
<dbReference type="InterPro" id="IPR001584">
    <property type="entry name" value="Integrase_cat-core"/>
</dbReference>
<reference evidence="14 15" key="1">
    <citation type="journal article" date="2016" name="Sci. Rep.">
        <title>The Dendrobium catenatum Lindl. genome sequence provides insights into polysaccharide synthase, floral development and adaptive evolution.</title>
        <authorList>
            <person name="Zhang G.Q."/>
            <person name="Xu Q."/>
            <person name="Bian C."/>
            <person name="Tsai W.C."/>
            <person name="Yeh C.M."/>
            <person name="Liu K.W."/>
            <person name="Yoshida K."/>
            <person name="Zhang L.S."/>
            <person name="Chang S.B."/>
            <person name="Chen F."/>
            <person name="Shi Y."/>
            <person name="Su Y.Y."/>
            <person name="Zhang Y.Q."/>
            <person name="Chen L.J."/>
            <person name="Yin Y."/>
            <person name="Lin M."/>
            <person name="Huang H."/>
            <person name="Deng H."/>
            <person name="Wang Z.W."/>
            <person name="Zhu S.L."/>
            <person name="Zhao X."/>
            <person name="Deng C."/>
            <person name="Niu S.C."/>
            <person name="Huang J."/>
            <person name="Wang M."/>
            <person name="Liu G.H."/>
            <person name="Yang H.J."/>
            <person name="Xiao X.J."/>
            <person name="Hsiao Y.Y."/>
            <person name="Wu W.L."/>
            <person name="Chen Y.Y."/>
            <person name="Mitsuda N."/>
            <person name="Ohme-Takagi M."/>
            <person name="Luo Y.B."/>
            <person name="Van de Peer Y."/>
            <person name="Liu Z.J."/>
        </authorList>
    </citation>
    <scope>NUCLEOTIDE SEQUENCE [LARGE SCALE GENOMIC DNA]</scope>
    <source>
        <tissue evidence="14">The whole plant</tissue>
    </source>
</reference>
<dbReference type="InterPro" id="IPR012337">
    <property type="entry name" value="RNaseH-like_sf"/>
</dbReference>
<dbReference type="SUPFAM" id="SSF56672">
    <property type="entry name" value="DNA/RNA polymerases"/>
    <property type="match status" value="1"/>
</dbReference>